<sequence length="639" mass="74096">MSGRPEWKPMVEKTIVELEQTLEELQKTWESIGCTKETRTMYYEQAHSHIKDLLNEMVRESHTKEQLLVDSIRDLLKQTTTLHTELHLDMVHKTYEQIPLTEVEQMLQADIQNLECMKKERMKVLMDLLAKEKEICEKLGAKKLNISTSVLPTEQELESFKSYLQKQEAEKVRLENTFVDLRHSIIKMIDELDVSPCSSFEQLVYDNPEGFVLSSNNITKLKELKEKLKTQIEEAKCHVEKVKMDLLALWKYLDEPSNVCQLFLDKHSGYDTGTINALNTEMKRCKEKRKENIFKYVTQVRFELMNLWDLCKYCDVERNAFAPFYSNTFTEDLLILHELEAERLRKFYNENRAIFDLLDQRVSILMKAKELLQRENNPDRYHNRGGQLLMEEKERKVIQKKLPKIEADLKQLISEYETTHNRVFTIYGTPLENVLAESYENINHEKETMKKARKEAKDKSVKKSPMLNSSKRTPGMSHLSVHRGPLASAPKRKLFSPSPNSSLKRKNKNDKSKPVTVTASKIRRSGRLLKATPKRSSRGGQKRKESVSPVNSITDTTYNQFQGHMTDREELHSSLLPDQILKSISKASKTPIVRTPMKPLRKHLSAATTPVSARKAPHSPRIVKTPKLATAPSNLPFIF</sequence>
<reference evidence="3 5" key="1">
    <citation type="journal article" date="2014" name="Curr. Biol.">
        <title>The genome of the clonal raider ant Cerapachys biroi.</title>
        <authorList>
            <person name="Oxley P.R."/>
            <person name="Ji L."/>
            <person name="Fetter-Pruneda I."/>
            <person name="McKenzie S.K."/>
            <person name="Li C."/>
            <person name="Hu H."/>
            <person name="Zhang G."/>
            <person name="Kronauer D.J."/>
        </authorList>
    </citation>
    <scope>NUCLEOTIDE SEQUENCE [LARGE SCALE GENOMIC DNA]</scope>
</reference>
<evidence type="ECO:0000256" key="1">
    <source>
        <dbReference type="SAM" id="Coils"/>
    </source>
</evidence>
<dbReference type="GO" id="GO:0008017">
    <property type="term" value="F:microtubule binding"/>
    <property type="evidence" value="ECO:0007669"/>
    <property type="project" value="InterPro"/>
</dbReference>
<feature type="compositionally biased region" description="Basic residues" evidence="2">
    <location>
        <begin position="521"/>
        <end position="541"/>
    </location>
</feature>
<dbReference type="PANTHER" id="PTHR19321:SF41">
    <property type="entry name" value="FASCETTO-RELATED"/>
    <property type="match status" value="1"/>
</dbReference>
<dbReference type="AlphaFoldDB" id="A0A026WGZ3"/>
<proteinExistence type="predicted"/>
<feature type="coiled-coil region" evidence="1">
    <location>
        <begin position="218"/>
        <end position="245"/>
    </location>
</feature>
<dbReference type="Gene3D" id="1.20.58.1520">
    <property type="match status" value="1"/>
</dbReference>
<dbReference type="InterPro" id="IPR007145">
    <property type="entry name" value="MAP65_Ase1_PRC1"/>
</dbReference>
<gene>
    <name evidence="4" type="ORF">DMN91_001634</name>
    <name evidence="3" type="ORF">X777_05579</name>
</gene>
<dbReference type="OMA" id="TMDEYIY"/>
<dbReference type="GO" id="GO:1990023">
    <property type="term" value="C:mitotic spindle midzone"/>
    <property type="evidence" value="ECO:0007669"/>
    <property type="project" value="TreeGrafter"/>
</dbReference>
<dbReference type="EMBL" id="KK107250">
    <property type="protein sequence ID" value="EZA54349.1"/>
    <property type="molecule type" value="Genomic_DNA"/>
</dbReference>
<evidence type="ECO:0000313" key="5">
    <source>
        <dbReference type="Proteomes" id="UP000053097"/>
    </source>
</evidence>
<reference evidence="4 6" key="2">
    <citation type="journal article" date="2018" name="Genome Res.">
        <title>The genomic architecture and molecular evolution of ant odorant receptors.</title>
        <authorList>
            <person name="McKenzie S.K."/>
            <person name="Kronauer D.J.C."/>
        </authorList>
    </citation>
    <scope>NUCLEOTIDE SEQUENCE [LARGE SCALE GENOMIC DNA]</scope>
    <source>
        <strain evidence="4">Clonal line C1</strain>
    </source>
</reference>
<reference evidence="4" key="3">
    <citation type="submission" date="2018-07" db="EMBL/GenBank/DDBJ databases">
        <authorList>
            <person name="Mckenzie S.K."/>
            <person name="Kronauer D.J.C."/>
        </authorList>
    </citation>
    <scope>NUCLEOTIDE SEQUENCE</scope>
    <source>
        <strain evidence="4">Clonal line C1</strain>
    </source>
</reference>
<accession>A0A026WGZ3</accession>
<organism evidence="3 5">
    <name type="scientific">Ooceraea biroi</name>
    <name type="common">Clonal raider ant</name>
    <name type="synonym">Cerapachys biroi</name>
    <dbReference type="NCBI Taxonomy" id="2015173"/>
    <lineage>
        <taxon>Eukaryota</taxon>
        <taxon>Metazoa</taxon>
        <taxon>Ecdysozoa</taxon>
        <taxon>Arthropoda</taxon>
        <taxon>Hexapoda</taxon>
        <taxon>Insecta</taxon>
        <taxon>Pterygota</taxon>
        <taxon>Neoptera</taxon>
        <taxon>Endopterygota</taxon>
        <taxon>Hymenoptera</taxon>
        <taxon>Apocrita</taxon>
        <taxon>Aculeata</taxon>
        <taxon>Formicoidea</taxon>
        <taxon>Formicidae</taxon>
        <taxon>Dorylinae</taxon>
        <taxon>Ooceraea</taxon>
    </lineage>
</organism>
<evidence type="ECO:0000313" key="4">
    <source>
        <dbReference type="EMBL" id="RLU25478.1"/>
    </source>
</evidence>
<dbReference type="Proteomes" id="UP000053097">
    <property type="component" value="Unassembled WGS sequence"/>
</dbReference>
<dbReference type="OrthoDB" id="642895at2759"/>
<evidence type="ECO:0000313" key="3">
    <source>
        <dbReference type="EMBL" id="EZA54349.1"/>
    </source>
</evidence>
<dbReference type="GO" id="GO:0005737">
    <property type="term" value="C:cytoplasm"/>
    <property type="evidence" value="ECO:0007669"/>
    <property type="project" value="TreeGrafter"/>
</dbReference>
<feature type="region of interest" description="Disordered" evidence="2">
    <location>
        <begin position="445"/>
        <end position="554"/>
    </location>
</feature>
<dbReference type="GO" id="GO:0051256">
    <property type="term" value="P:mitotic spindle midzone assembly"/>
    <property type="evidence" value="ECO:0007669"/>
    <property type="project" value="TreeGrafter"/>
</dbReference>
<feature type="compositionally biased region" description="Basic and acidic residues" evidence="2">
    <location>
        <begin position="445"/>
        <end position="461"/>
    </location>
</feature>
<dbReference type="Proteomes" id="UP000279307">
    <property type="component" value="Chromosome 2"/>
</dbReference>
<keyword evidence="1" id="KW-0175">Coiled coil</keyword>
<evidence type="ECO:0000256" key="2">
    <source>
        <dbReference type="SAM" id="MobiDB-lite"/>
    </source>
</evidence>
<protein>
    <submittedName>
        <fullName evidence="3">Protein regulator of cytokinesis</fullName>
    </submittedName>
</protein>
<dbReference type="EMBL" id="QOIP01000002">
    <property type="protein sequence ID" value="RLU25478.1"/>
    <property type="molecule type" value="Genomic_DNA"/>
</dbReference>
<dbReference type="STRING" id="2015173.A0A026WGZ3"/>
<dbReference type="Pfam" id="PF03999">
    <property type="entry name" value="MAP65_ASE1"/>
    <property type="match status" value="1"/>
</dbReference>
<dbReference type="PANTHER" id="PTHR19321">
    <property type="entry name" value="PROTEIN REGULATOR OF CYTOKINESIS 1 PRC1-RELATED"/>
    <property type="match status" value="1"/>
</dbReference>
<feature type="coiled-coil region" evidence="1">
    <location>
        <begin position="157"/>
        <end position="184"/>
    </location>
</feature>
<evidence type="ECO:0000313" key="6">
    <source>
        <dbReference type="Proteomes" id="UP000279307"/>
    </source>
</evidence>
<name>A0A026WGZ3_OOCBI</name>
<keyword evidence="5" id="KW-1185">Reference proteome</keyword>